<gene>
    <name evidence="2" type="ORF">FCM35_KLT18562</name>
</gene>
<name>A0A833R3W1_9POAL</name>
<feature type="compositionally biased region" description="Basic and acidic residues" evidence="1">
    <location>
        <begin position="1006"/>
        <end position="1015"/>
    </location>
</feature>
<evidence type="ECO:0000313" key="3">
    <source>
        <dbReference type="Proteomes" id="UP000623129"/>
    </source>
</evidence>
<accession>A0A833R3W1</accession>
<feature type="region of interest" description="Disordered" evidence="1">
    <location>
        <begin position="994"/>
        <end position="1210"/>
    </location>
</feature>
<dbReference type="OrthoDB" id="1093005at2759"/>
<keyword evidence="3" id="KW-1185">Reference proteome</keyword>
<dbReference type="Proteomes" id="UP000623129">
    <property type="component" value="Unassembled WGS sequence"/>
</dbReference>
<feature type="compositionally biased region" description="Basic and acidic residues" evidence="1">
    <location>
        <begin position="325"/>
        <end position="340"/>
    </location>
</feature>
<feature type="compositionally biased region" description="Basic and acidic residues" evidence="1">
    <location>
        <begin position="1033"/>
        <end position="1069"/>
    </location>
</feature>
<dbReference type="EMBL" id="SWLB01000006">
    <property type="protein sequence ID" value="KAF3337975.1"/>
    <property type="molecule type" value="Genomic_DNA"/>
</dbReference>
<feature type="compositionally biased region" description="Polar residues" evidence="1">
    <location>
        <begin position="931"/>
        <end position="943"/>
    </location>
</feature>
<reference evidence="2" key="1">
    <citation type="submission" date="2020-01" db="EMBL/GenBank/DDBJ databases">
        <title>Genome sequence of Kobresia littledalei, the first chromosome-level genome in the family Cyperaceae.</title>
        <authorList>
            <person name="Qu G."/>
        </authorList>
    </citation>
    <scope>NUCLEOTIDE SEQUENCE</scope>
    <source>
        <strain evidence="2">C.B.Clarke</strain>
        <tissue evidence="2">Leaf</tissue>
    </source>
</reference>
<feature type="region of interest" description="Disordered" evidence="1">
    <location>
        <begin position="762"/>
        <end position="957"/>
    </location>
</feature>
<protein>
    <submittedName>
        <fullName evidence="2">Dentin sialophosphoprotein-like isoform X2</fullName>
    </submittedName>
</protein>
<feature type="compositionally biased region" description="Basic and acidic residues" evidence="1">
    <location>
        <begin position="358"/>
        <end position="370"/>
    </location>
</feature>
<feature type="compositionally biased region" description="Polar residues" evidence="1">
    <location>
        <begin position="342"/>
        <end position="353"/>
    </location>
</feature>
<feature type="compositionally biased region" description="Basic and acidic residues" evidence="1">
    <location>
        <begin position="395"/>
        <end position="415"/>
    </location>
</feature>
<feature type="compositionally biased region" description="Polar residues" evidence="1">
    <location>
        <begin position="874"/>
        <end position="884"/>
    </location>
</feature>
<proteinExistence type="predicted"/>
<evidence type="ECO:0000256" key="1">
    <source>
        <dbReference type="SAM" id="MobiDB-lite"/>
    </source>
</evidence>
<dbReference type="AlphaFoldDB" id="A0A833R3W1"/>
<feature type="compositionally biased region" description="Basic and acidic residues" evidence="1">
    <location>
        <begin position="909"/>
        <end position="930"/>
    </location>
</feature>
<sequence>MANTAYFPVYIETSLDTRLVVVVSSDDTVASLKRIIVAEHPVAFPVIGEIIVQAVKTGMKGVMFNLSDSMPVSTLHNHGNILCYVEAVTTNHERSLRNGRVDEELKVPIGGRIEDLMVDEVPHIDEEILDDPLHNLAEAPACVLKKTEKKRRRKNTPNEELISSTIHPYPNEEAGEPKCNAQAEGDSVFHDQPVTNEISDQGNTNRGTAENGDPSKAPNQSGPNYGITESLEENARKDDTEKVQPTQEVTQTIDAVLGSIAREKKKRKKTKGFSSDVPSEALPIREYEPEVEDNTQISVEKDSKVPVKPGSTAEIPNPTPSQLFKSREEPEGNSRADKHIGSKNQPQNDQNAVANDMEECRKEDANKSVSKDYVNVVGGDPGVVSREKKKRKKTKDAFTEVSTHEPYSRENESCKEKASNLVLEKETREVGAASFGNNAVEAVKERSRKKRAKAKASFSDMPHEVPPIGEDDSEKADDKVHKSNQIAEKQRDSEVPQKSAVGGAAEADNSVPCQPDSKEDSGKVMEVIKETDNVTGGDPGVFSLEKRRRKKKKAASIEGLAHEAMENESGQEKGNDLILEKEIVKEVVDTGLINIAEKRRHKKTKAAATGGLGQKPITEEIGSCKESKSNLILGKEISQEARNAINRAGGNEAANTDVPPQELSAVENDSSKEGESNLIPEIEASKEADDARFTKNADDVTFPAPKSAASEDSINKIVSDILADLKKGSPIPPDGQIDVAPQMQLLTNVAVDQFKDEQYPGLIVETKEKRKSGKETSNKTKTSQNTMNLATGDSVIAHDGKRKHKMAKATSPPIRNNEIGSRETFVLERNQTLDSNMVEDSVGDSKKKKKRKQEATNSGTQATIDGAADEANGSIKNSVPQTDASGKKKPKTKIKKSLKEDSVPGDLTFVDKKSSKGKSKEKGVPDKHSDASLTDGTTQNAPNTPEKVQKSGDNCWAENRDKEAFTEDVRTKGSEVLHAPTTEKINFIDYFLPKGSDQPADATRAPLKETKESKKIQNNLFSKDSTSASVDTRVSEKTKKLIDKLQTTEKPVKISKEHNPSENSNDKSRARTSMGDGVSKRDENMKRLLSDMAVMSDVSTEDEEEVRSQPRRPMVAVRKVASKTIGEKMDASRKTSAVFSSGGHPDDMASDTSTRDESKIVKRGLPIPGNEKGRAMMSPSSSRKDERVADDDVPMSQESTRSKKKVNLSSILRSSSSYKKAKISAQSQAEDREFIDVVFETQPGFGS</sequence>
<feature type="compositionally biased region" description="Basic and acidic residues" evidence="1">
    <location>
        <begin position="516"/>
        <end position="532"/>
    </location>
</feature>
<feature type="region of interest" description="Disordered" evidence="1">
    <location>
        <begin position="260"/>
        <end position="415"/>
    </location>
</feature>
<feature type="compositionally biased region" description="Polar residues" evidence="1">
    <location>
        <begin position="779"/>
        <end position="791"/>
    </location>
</feature>
<feature type="compositionally biased region" description="Basic residues" evidence="1">
    <location>
        <begin position="887"/>
        <end position="896"/>
    </location>
</feature>
<feature type="region of interest" description="Disordered" evidence="1">
    <location>
        <begin position="436"/>
        <end position="549"/>
    </location>
</feature>
<feature type="compositionally biased region" description="Basic and acidic residues" evidence="1">
    <location>
        <begin position="1078"/>
        <end position="1089"/>
    </location>
</feature>
<feature type="compositionally biased region" description="Polar residues" evidence="1">
    <location>
        <begin position="193"/>
        <end position="208"/>
    </location>
</feature>
<organism evidence="2 3">
    <name type="scientific">Carex littledalei</name>
    <dbReference type="NCBI Taxonomy" id="544730"/>
    <lineage>
        <taxon>Eukaryota</taxon>
        <taxon>Viridiplantae</taxon>
        <taxon>Streptophyta</taxon>
        <taxon>Embryophyta</taxon>
        <taxon>Tracheophyta</taxon>
        <taxon>Spermatophyta</taxon>
        <taxon>Magnoliopsida</taxon>
        <taxon>Liliopsida</taxon>
        <taxon>Poales</taxon>
        <taxon>Cyperaceae</taxon>
        <taxon>Cyperoideae</taxon>
        <taxon>Cariceae</taxon>
        <taxon>Carex</taxon>
        <taxon>Carex subgen. Euthyceras</taxon>
    </lineage>
</organism>
<feature type="compositionally biased region" description="Polar residues" evidence="1">
    <location>
        <begin position="1016"/>
        <end position="1032"/>
    </location>
</feature>
<feature type="compositionally biased region" description="Basic and acidic residues" evidence="1">
    <location>
        <begin position="765"/>
        <end position="778"/>
    </location>
</feature>
<feature type="region of interest" description="Disordered" evidence="1">
    <location>
        <begin position="646"/>
        <end position="710"/>
    </location>
</feature>
<feature type="compositionally biased region" description="Basic and acidic residues" evidence="1">
    <location>
        <begin position="683"/>
        <end position="698"/>
    </location>
</feature>
<evidence type="ECO:0000313" key="2">
    <source>
        <dbReference type="EMBL" id="KAF3337975.1"/>
    </source>
</evidence>
<feature type="region of interest" description="Disordered" evidence="1">
    <location>
        <begin position="147"/>
        <end position="179"/>
    </location>
</feature>
<comment type="caution">
    <text evidence="2">The sequence shown here is derived from an EMBL/GenBank/DDBJ whole genome shotgun (WGS) entry which is preliminary data.</text>
</comment>
<feature type="region of interest" description="Disordered" evidence="1">
    <location>
        <begin position="193"/>
        <end position="227"/>
    </location>
</feature>